<dbReference type="InterPro" id="IPR035996">
    <property type="entry name" value="4pyrrol_Methylase_sf"/>
</dbReference>
<dbReference type="InterPro" id="IPR014776">
    <property type="entry name" value="4pyrrole_Mease_sub2"/>
</dbReference>
<gene>
    <name evidence="8" type="primary">cobM</name>
    <name evidence="8" type="ORF">GTA51_00620</name>
</gene>
<feature type="domain" description="Tetrapyrrole methylase" evidence="7">
    <location>
        <begin position="13"/>
        <end position="218"/>
    </location>
</feature>
<keyword evidence="9" id="KW-1185">Reference proteome</keyword>
<accession>A0A7C9IIX0</accession>
<keyword evidence="3" id="KW-0169">Cobalamin biosynthesis</keyword>
<dbReference type="RefSeq" id="WP_160957824.1">
    <property type="nucleotide sequence ID" value="NZ_WVUD01000001.1"/>
</dbReference>
<dbReference type="InterPro" id="IPR006362">
    <property type="entry name" value="Cbl_synth_CobM/CibF"/>
</dbReference>
<dbReference type="AlphaFoldDB" id="A0A7C9IIX0"/>
<keyword evidence="5 8" id="KW-0808">Transferase</keyword>
<dbReference type="Proteomes" id="UP000482487">
    <property type="component" value="Unassembled WGS sequence"/>
</dbReference>
<evidence type="ECO:0000313" key="9">
    <source>
        <dbReference type="Proteomes" id="UP000482487"/>
    </source>
</evidence>
<dbReference type="EMBL" id="WVUD01000001">
    <property type="protein sequence ID" value="MYL81641.1"/>
    <property type="molecule type" value="Genomic_DNA"/>
</dbReference>
<organism evidence="8 9">
    <name type="scientific">Solidesulfovibrio aerotolerans</name>
    <dbReference type="NCBI Taxonomy" id="295255"/>
    <lineage>
        <taxon>Bacteria</taxon>
        <taxon>Pseudomonadati</taxon>
        <taxon>Thermodesulfobacteriota</taxon>
        <taxon>Desulfovibrionia</taxon>
        <taxon>Desulfovibrionales</taxon>
        <taxon>Desulfovibrionaceae</taxon>
        <taxon>Solidesulfovibrio</taxon>
    </lineage>
</organism>
<protein>
    <submittedName>
        <fullName evidence="8">Precorrin-4 C(11)-methyltransferase</fullName>
        <ecNumber evidence="8">2.1.1.133</ecNumber>
    </submittedName>
</protein>
<dbReference type="EC" id="2.1.1.133" evidence="8"/>
<evidence type="ECO:0000256" key="3">
    <source>
        <dbReference type="ARBA" id="ARBA00022573"/>
    </source>
</evidence>
<dbReference type="PANTHER" id="PTHR45790">
    <property type="entry name" value="SIROHEME SYNTHASE-RELATED"/>
    <property type="match status" value="1"/>
</dbReference>
<evidence type="ECO:0000256" key="5">
    <source>
        <dbReference type="ARBA" id="ARBA00022679"/>
    </source>
</evidence>
<dbReference type="PANTHER" id="PTHR45790:SF4">
    <property type="entry name" value="COBALT-PRECORRIN-4 C(11)-METHYLTRANSFERASE"/>
    <property type="match status" value="1"/>
</dbReference>
<name>A0A7C9IIX0_9BACT</name>
<dbReference type="InterPro" id="IPR014777">
    <property type="entry name" value="4pyrrole_Mease_sub1"/>
</dbReference>
<sequence length="271" mass="27698">MPDACAPAVAPRVSFIGAGPGDPDLLTVKASRAIAAADLVLYAGSLVSPGIVALAKVGARVVDSAPLALDETHALMAAAARRGERVARVHTGDPALYGAIAEQAALLTADGIAYEIIPGVTSASAAAAAFAVSFTVPEITQTLILTRLAGRTPMPPGEGLADLARHQAAMAVYLSAGDPEGVAAALLAGGYPPETPVALAHRLGWPGEKRLWTTIAALAETVRRENIDRQTVFLVLPGLGHATASKLYDPAFTHACRTGRSTPEDDAHGNP</sequence>
<evidence type="ECO:0000256" key="1">
    <source>
        <dbReference type="ARBA" id="ARBA00004953"/>
    </source>
</evidence>
<evidence type="ECO:0000256" key="2">
    <source>
        <dbReference type="ARBA" id="ARBA00005879"/>
    </source>
</evidence>
<evidence type="ECO:0000259" key="7">
    <source>
        <dbReference type="Pfam" id="PF00590"/>
    </source>
</evidence>
<keyword evidence="6" id="KW-0949">S-adenosyl-L-methionine</keyword>
<dbReference type="Pfam" id="PF00590">
    <property type="entry name" value="TP_methylase"/>
    <property type="match status" value="1"/>
</dbReference>
<dbReference type="OrthoDB" id="9815856at2"/>
<dbReference type="GO" id="GO:0046026">
    <property type="term" value="F:precorrin-4 C11-methyltransferase activity"/>
    <property type="evidence" value="ECO:0007669"/>
    <property type="project" value="UniProtKB-EC"/>
</dbReference>
<dbReference type="CDD" id="cd11641">
    <property type="entry name" value="Precorrin-4_C11-MT"/>
    <property type="match status" value="1"/>
</dbReference>
<dbReference type="GO" id="GO:0032259">
    <property type="term" value="P:methylation"/>
    <property type="evidence" value="ECO:0007669"/>
    <property type="project" value="UniProtKB-KW"/>
</dbReference>
<evidence type="ECO:0000256" key="6">
    <source>
        <dbReference type="ARBA" id="ARBA00022691"/>
    </source>
</evidence>
<proteinExistence type="inferred from homology"/>
<dbReference type="SUPFAM" id="SSF53790">
    <property type="entry name" value="Tetrapyrrole methylase"/>
    <property type="match status" value="1"/>
</dbReference>
<dbReference type="Gene3D" id="3.40.1010.10">
    <property type="entry name" value="Cobalt-precorrin-4 Transmethylase, Domain 1"/>
    <property type="match status" value="1"/>
</dbReference>
<dbReference type="InterPro" id="IPR003043">
    <property type="entry name" value="Uropor_MeTrfase_CS"/>
</dbReference>
<evidence type="ECO:0000313" key="8">
    <source>
        <dbReference type="EMBL" id="MYL81641.1"/>
    </source>
</evidence>
<dbReference type="InterPro" id="IPR000878">
    <property type="entry name" value="4pyrrol_Mease"/>
</dbReference>
<dbReference type="UniPathway" id="UPA00148"/>
<comment type="similarity">
    <text evidence="2">Belongs to the precorrin methyltransferase family.</text>
</comment>
<evidence type="ECO:0000256" key="4">
    <source>
        <dbReference type="ARBA" id="ARBA00022603"/>
    </source>
</evidence>
<reference evidence="8 9" key="1">
    <citation type="submission" date="2020-01" db="EMBL/GenBank/DDBJ databases">
        <title>Genome sequence of Desulfovibrio aerotolerans DSM 16695(T).</title>
        <authorList>
            <person name="Karnachuk O."/>
            <person name="Avakyan M."/>
            <person name="Mardanov A."/>
            <person name="Kadnikov V."/>
            <person name="Ravin N."/>
        </authorList>
    </citation>
    <scope>NUCLEOTIDE SEQUENCE [LARGE SCALE GENOMIC DNA]</scope>
    <source>
        <strain evidence="8 9">DSM 16695</strain>
    </source>
</reference>
<dbReference type="PROSITE" id="PS00839">
    <property type="entry name" value="SUMT_1"/>
    <property type="match status" value="1"/>
</dbReference>
<comment type="caution">
    <text evidence="8">The sequence shown here is derived from an EMBL/GenBank/DDBJ whole genome shotgun (WGS) entry which is preliminary data.</text>
</comment>
<dbReference type="GO" id="GO:0009236">
    <property type="term" value="P:cobalamin biosynthetic process"/>
    <property type="evidence" value="ECO:0007669"/>
    <property type="project" value="UniProtKB-UniPathway"/>
</dbReference>
<keyword evidence="4 8" id="KW-0489">Methyltransferase</keyword>
<comment type="pathway">
    <text evidence="1">Cofactor biosynthesis; adenosylcobalamin biosynthesis.</text>
</comment>
<dbReference type="NCBIfam" id="TIGR01465">
    <property type="entry name" value="cobM_cbiF"/>
    <property type="match status" value="1"/>
</dbReference>
<dbReference type="InterPro" id="IPR050161">
    <property type="entry name" value="Siro_Cobalamin_biosynth"/>
</dbReference>
<dbReference type="Gene3D" id="3.30.950.10">
    <property type="entry name" value="Methyltransferase, Cobalt-precorrin-4 Transmethylase, Domain 2"/>
    <property type="match status" value="1"/>
</dbReference>